<dbReference type="PROSITE" id="PS51483">
    <property type="entry name" value="B5"/>
    <property type="match status" value="1"/>
</dbReference>
<dbReference type="Gene3D" id="3.50.40.10">
    <property type="entry name" value="Phenylalanyl-trna Synthetase, Chain B, domain 3"/>
    <property type="match status" value="1"/>
</dbReference>
<evidence type="ECO:0000256" key="7">
    <source>
        <dbReference type="ARBA" id="ARBA00022741"/>
    </source>
</evidence>
<feature type="binding site" evidence="13">
    <location>
        <position position="341"/>
    </location>
    <ligand>
        <name>Mg(2+)</name>
        <dbReference type="ChEBI" id="CHEBI:18420"/>
        <note>shared with alpha subunit</note>
    </ligand>
</feature>
<evidence type="ECO:0000259" key="14">
    <source>
        <dbReference type="PROSITE" id="PS51447"/>
    </source>
</evidence>
<keyword evidence="9 13" id="KW-0460">Magnesium</keyword>
<dbReference type="PANTHER" id="PTHR10947">
    <property type="entry name" value="PHENYLALANYL-TRNA SYNTHETASE BETA CHAIN AND LEUCINE-RICH REPEAT-CONTAINING PROTEIN 47"/>
    <property type="match status" value="1"/>
</dbReference>
<dbReference type="FunFam" id="3.30.56.10:FF:000002">
    <property type="entry name" value="Phenylalanine--tRNA ligase beta subunit"/>
    <property type="match status" value="1"/>
</dbReference>
<feature type="binding site" evidence="13">
    <location>
        <position position="350"/>
    </location>
    <ligand>
        <name>Mg(2+)</name>
        <dbReference type="ChEBI" id="CHEBI:18420"/>
        <note>shared with alpha subunit</note>
    </ligand>
</feature>
<evidence type="ECO:0000256" key="9">
    <source>
        <dbReference type="ARBA" id="ARBA00022842"/>
    </source>
</evidence>
<comment type="subcellular location">
    <subcellularLocation>
        <location evidence="1 13">Cytoplasm</location>
    </subcellularLocation>
</comment>
<evidence type="ECO:0000313" key="17">
    <source>
        <dbReference type="Proteomes" id="UP000257323"/>
    </source>
</evidence>
<dbReference type="CDD" id="cd00769">
    <property type="entry name" value="PheRS_beta_core"/>
    <property type="match status" value="1"/>
</dbReference>
<dbReference type="GO" id="GO:0003723">
    <property type="term" value="F:RNA binding"/>
    <property type="evidence" value="ECO:0007669"/>
    <property type="project" value="InterPro"/>
</dbReference>
<feature type="binding site" evidence="13">
    <location>
        <position position="347"/>
    </location>
    <ligand>
        <name>Mg(2+)</name>
        <dbReference type="ChEBI" id="CHEBI:18420"/>
        <note>shared with alpha subunit</note>
    </ligand>
</feature>
<evidence type="ECO:0000256" key="1">
    <source>
        <dbReference type="ARBA" id="ARBA00004496"/>
    </source>
</evidence>
<dbReference type="SMART" id="SM00896">
    <property type="entry name" value="FDX-ACB"/>
    <property type="match status" value="1"/>
</dbReference>
<dbReference type="InterPro" id="IPR005146">
    <property type="entry name" value="B3/B4_tRNA-bd"/>
</dbReference>
<dbReference type="GO" id="GO:0000287">
    <property type="term" value="F:magnesium ion binding"/>
    <property type="evidence" value="ECO:0007669"/>
    <property type="project" value="UniProtKB-UniRule"/>
</dbReference>
<protein>
    <recommendedName>
        <fullName evidence="13">Phenylalanine--tRNA ligase beta subunit</fullName>
        <ecNumber evidence="13">6.1.1.20</ecNumber>
    </recommendedName>
    <alternativeName>
        <fullName evidence="13">Phenylalanyl-tRNA synthetase beta subunit</fullName>
        <shortName evidence="13">PheRS</shortName>
    </alternativeName>
</protein>
<comment type="catalytic activity">
    <reaction evidence="12 13">
        <text>tRNA(Phe) + L-phenylalanine + ATP = L-phenylalanyl-tRNA(Phe) + AMP + diphosphate + H(+)</text>
        <dbReference type="Rhea" id="RHEA:19413"/>
        <dbReference type="Rhea" id="RHEA-COMP:9668"/>
        <dbReference type="Rhea" id="RHEA-COMP:9699"/>
        <dbReference type="ChEBI" id="CHEBI:15378"/>
        <dbReference type="ChEBI" id="CHEBI:30616"/>
        <dbReference type="ChEBI" id="CHEBI:33019"/>
        <dbReference type="ChEBI" id="CHEBI:58095"/>
        <dbReference type="ChEBI" id="CHEBI:78442"/>
        <dbReference type="ChEBI" id="CHEBI:78531"/>
        <dbReference type="ChEBI" id="CHEBI:456215"/>
        <dbReference type="EC" id="6.1.1.20"/>
    </reaction>
</comment>
<evidence type="ECO:0000256" key="8">
    <source>
        <dbReference type="ARBA" id="ARBA00022840"/>
    </source>
</evidence>
<sequence length="680" mass="76918">MKISYAWLKEFVNLNLPPEELAGCLNQIGLMVESVTPAGEDTVFEIETYANRPDTLGHLGVARELATLLDLSLKTRNWPLKELPQATSSLVDINILDPQLCPRYCGLVVKGVRVGPSPDWLKKRLEAVGLRPINNVVDVSNYVCFSLGQPIHTFDLARLKGGKVKIRKARKGETIRTLEGQRVELEPDMLVIADETTPVAIAGVIGGEESGITESTTDVFIESANFNPVSIRLTTKKLGLSTDASYRFERGADPNAAPVAAVMAASLLCEFGGRVSKGLLDVYPAPRKPRTVTLRLRRINELLGLEIEPEFVVKTLTGLGLKLKEHGPQVWTAEIPSFRVDLEREADLVEEVARFYGYDRIPSAVTPVKSFELPADRRRDRVWRLKEVLFHHGFDEVINFSFTDPEKEQLWQTGCQPIKLQNPISAKLSTLRTSLLPGLVENAVWNFNREAEGVHIFEVGNIYYWEQEETHRENLNLGILTTGLRSGRTWKEAEKETDFYVLKGAVEDICYYLGYDQLSFEPVEHPFFEPGQALRIEVKNEPVGLLGLLNGNLARSYDLERPAYCAEIDLNELLRKQPRAFSFQPVPRYPGTSRDLSFLVEDSLSYQQIHQQLQKLNIPYLETFVIYDRFQGKSLPPGKVSFSVRFYFRHSARTLQTEEVDRAMQEITSQLKSTLKIRLR</sequence>
<dbReference type="EMBL" id="QUAH01000001">
    <property type="protein sequence ID" value="RFT16941.1"/>
    <property type="molecule type" value="Genomic_DNA"/>
</dbReference>
<dbReference type="InterPro" id="IPR005147">
    <property type="entry name" value="tRNA_synthase_B5-dom"/>
</dbReference>
<keyword evidence="4 13" id="KW-0963">Cytoplasm</keyword>
<evidence type="ECO:0000259" key="15">
    <source>
        <dbReference type="PROSITE" id="PS51483"/>
    </source>
</evidence>
<keyword evidence="7 13" id="KW-0547">Nucleotide-binding</keyword>
<dbReference type="InterPro" id="IPR045864">
    <property type="entry name" value="aa-tRNA-synth_II/BPL/LPL"/>
</dbReference>
<keyword evidence="6 13" id="KW-0479">Metal-binding</keyword>
<keyword evidence="10 13" id="KW-0648">Protein biosynthesis</keyword>
<dbReference type="Gene3D" id="3.30.930.10">
    <property type="entry name" value="Bira Bifunctional Protein, Domain 2"/>
    <property type="match status" value="1"/>
</dbReference>
<accession>A0A3E2BQG5</accession>
<dbReference type="Pfam" id="PF03147">
    <property type="entry name" value="FDX-ACB"/>
    <property type="match status" value="1"/>
</dbReference>
<dbReference type="InterPro" id="IPR005121">
    <property type="entry name" value="Fdx_antiC-bd"/>
</dbReference>
<dbReference type="SUPFAM" id="SSF54991">
    <property type="entry name" value="Anticodon-binding domain of PheRS"/>
    <property type="match status" value="1"/>
</dbReference>
<feature type="binding site" evidence="13">
    <location>
        <position position="351"/>
    </location>
    <ligand>
        <name>Mg(2+)</name>
        <dbReference type="ChEBI" id="CHEBI:18420"/>
        <note>shared with alpha subunit</note>
    </ligand>
</feature>
<dbReference type="PROSITE" id="PS51447">
    <property type="entry name" value="FDX_ACB"/>
    <property type="match status" value="1"/>
</dbReference>
<dbReference type="Gene3D" id="3.30.70.380">
    <property type="entry name" value="Ferrodoxin-fold anticodon-binding domain"/>
    <property type="match status" value="1"/>
</dbReference>
<dbReference type="InterPro" id="IPR041616">
    <property type="entry name" value="PheRS_beta_core"/>
</dbReference>
<feature type="domain" description="B5" evidence="15">
    <location>
        <begin position="287"/>
        <end position="363"/>
    </location>
</feature>
<name>A0A3E2BQG5_9BACT</name>
<dbReference type="GO" id="GO:0005524">
    <property type="term" value="F:ATP binding"/>
    <property type="evidence" value="ECO:0007669"/>
    <property type="project" value="UniProtKB-UniRule"/>
</dbReference>
<dbReference type="GO" id="GO:0004826">
    <property type="term" value="F:phenylalanine-tRNA ligase activity"/>
    <property type="evidence" value="ECO:0007669"/>
    <property type="project" value="UniProtKB-UniRule"/>
</dbReference>
<dbReference type="InterPro" id="IPR020825">
    <property type="entry name" value="Phe-tRNA_synthase-like_B3/B4"/>
</dbReference>
<comment type="subunit">
    <text evidence="3 13">Tetramer of two alpha and two beta subunits.</text>
</comment>
<dbReference type="InterPro" id="IPR004532">
    <property type="entry name" value="Phe-tRNA-ligase_IIc_bsu_bact"/>
</dbReference>
<dbReference type="Proteomes" id="UP000257323">
    <property type="component" value="Unassembled WGS sequence"/>
</dbReference>
<evidence type="ECO:0000256" key="12">
    <source>
        <dbReference type="ARBA" id="ARBA00049255"/>
    </source>
</evidence>
<evidence type="ECO:0000256" key="4">
    <source>
        <dbReference type="ARBA" id="ARBA00022490"/>
    </source>
</evidence>
<evidence type="ECO:0000256" key="10">
    <source>
        <dbReference type="ARBA" id="ARBA00022917"/>
    </source>
</evidence>
<dbReference type="SUPFAM" id="SSF55681">
    <property type="entry name" value="Class II aaRS and biotin synthetases"/>
    <property type="match status" value="1"/>
</dbReference>
<evidence type="ECO:0000256" key="2">
    <source>
        <dbReference type="ARBA" id="ARBA00008653"/>
    </source>
</evidence>
<evidence type="ECO:0000256" key="11">
    <source>
        <dbReference type="ARBA" id="ARBA00023146"/>
    </source>
</evidence>
<dbReference type="Pfam" id="PF03484">
    <property type="entry name" value="B5"/>
    <property type="match status" value="1"/>
</dbReference>
<dbReference type="SMART" id="SM00874">
    <property type="entry name" value="B5"/>
    <property type="match status" value="1"/>
</dbReference>
<evidence type="ECO:0000256" key="5">
    <source>
        <dbReference type="ARBA" id="ARBA00022598"/>
    </source>
</evidence>
<comment type="cofactor">
    <cofactor evidence="13">
        <name>Mg(2+)</name>
        <dbReference type="ChEBI" id="CHEBI:18420"/>
    </cofactor>
    <text evidence="13">Binds 2 magnesium ions per tetramer.</text>
</comment>
<dbReference type="Pfam" id="PF17759">
    <property type="entry name" value="tRNA_synthFbeta"/>
    <property type="match status" value="1"/>
</dbReference>
<dbReference type="EC" id="6.1.1.20" evidence="13"/>
<comment type="caution">
    <text evidence="16">The sequence shown here is derived from an EMBL/GenBank/DDBJ whole genome shotgun (WGS) entry which is preliminary data.</text>
</comment>
<comment type="similarity">
    <text evidence="2 13">Belongs to the phenylalanyl-tRNA synthetase beta subunit family. Type 1 subfamily.</text>
</comment>
<dbReference type="PANTHER" id="PTHR10947:SF0">
    <property type="entry name" value="PHENYLALANINE--TRNA LIGASE BETA SUBUNIT"/>
    <property type="match status" value="1"/>
</dbReference>
<dbReference type="SUPFAM" id="SSF56037">
    <property type="entry name" value="PheT/TilS domain"/>
    <property type="match status" value="1"/>
</dbReference>
<keyword evidence="5 13" id="KW-0436">Ligase</keyword>
<dbReference type="NCBIfam" id="TIGR00472">
    <property type="entry name" value="pheT_bact"/>
    <property type="match status" value="1"/>
</dbReference>
<dbReference type="InterPro" id="IPR009061">
    <property type="entry name" value="DNA-bd_dom_put_sf"/>
</dbReference>
<dbReference type="GO" id="GO:0006432">
    <property type="term" value="P:phenylalanyl-tRNA aminoacylation"/>
    <property type="evidence" value="ECO:0007669"/>
    <property type="project" value="UniProtKB-UniRule"/>
</dbReference>
<organism evidence="16 17">
    <name type="scientific">Candidatus Saccharicenans subterraneus</name>
    <dbReference type="NCBI Taxonomy" id="2508984"/>
    <lineage>
        <taxon>Bacteria</taxon>
        <taxon>Candidatus Aminicenantota</taxon>
        <taxon>Candidatus Aminicenantia</taxon>
        <taxon>Candidatus Aminicenantales</taxon>
        <taxon>Candidatus Saccharicenantaceae</taxon>
        <taxon>Candidatus Saccharicenans</taxon>
    </lineage>
</organism>
<feature type="domain" description="FDX-ACB" evidence="14">
    <location>
        <begin position="587"/>
        <end position="680"/>
    </location>
</feature>
<dbReference type="SMART" id="SM00873">
    <property type="entry name" value="B3_4"/>
    <property type="match status" value="1"/>
</dbReference>
<dbReference type="GO" id="GO:0009328">
    <property type="term" value="C:phenylalanine-tRNA ligase complex"/>
    <property type="evidence" value="ECO:0007669"/>
    <property type="project" value="TreeGrafter"/>
</dbReference>
<dbReference type="InterPro" id="IPR036690">
    <property type="entry name" value="Fdx_antiC-bd_sf"/>
</dbReference>
<dbReference type="SUPFAM" id="SSF46955">
    <property type="entry name" value="Putative DNA-binding domain"/>
    <property type="match status" value="2"/>
</dbReference>
<keyword evidence="8 13" id="KW-0067">ATP-binding</keyword>
<evidence type="ECO:0000256" key="13">
    <source>
        <dbReference type="HAMAP-Rule" id="MF_00283"/>
    </source>
</evidence>
<dbReference type="HAMAP" id="MF_00283">
    <property type="entry name" value="Phe_tRNA_synth_beta1"/>
    <property type="match status" value="1"/>
</dbReference>
<keyword evidence="11 13" id="KW-0030">Aminoacyl-tRNA synthetase</keyword>
<evidence type="ECO:0000256" key="3">
    <source>
        <dbReference type="ARBA" id="ARBA00011209"/>
    </source>
</evidence>
<dbReference type="Pfam" id="PF03483">
    <property type="entry name" value="B3_4"/>
    <property type="match status" value="1"/>
</dbReference>
<reference evidence="16 17" key="1">
    <citation type="submission" date="2018-08" db="EMBL/GenBank/DDBJ databases">
        <title>Genome analysis of the thermophilic bacterium of the candidate phylum Aminicenantes from deep subsurface aquifer revealed its physiology and ecological role.</title>
        <authorList>
            <person name="Kadnikov V.V."/>
            <person name="Mardanov A.V."/>
            <person name="Beletsky A.V."/>
            <person name="Karnachuk O.V."/>
            <person name="Ravin N.V."/>
        </authorList>
    </citation>
    <scope>NUCLEOTIDE SEQUENCE [LARGE SCALE GENOMIC DNA]</scope>
    <source>
        <strain evidence="16">BY38</strain>
    </source>
</reference>
<dbReference type="InterPro" id="IPR045060">
    <property type="entry name" value="Phe-tRNA-ligase_IIc_bsu"/>
</dbReference>
<dbReference type="Gene3D" id="3.30.56.10">
    <property type="match status" value="2"/>
</dbReference>
<evidence type="ECO:0000256" key="6">
    <source>
        <dbReference type="ARBA" id="ARBA00022723"/>
    </source>
</evidence>
<evidence type="ECO:0000313" key="16">
    <source>
        <dbReference type="EMBL" id="RFT16941.1"/>
    </source>
</evidence>
<gene>
    <name evidence="13" type="primary">pheT</name>
    <name evidence="16" type="ORF">OP8BY_0883</name>
</gene>
<dbReference type="AlphaFoldDB" id="A0A3E2BQG5"/>
<proteinExistence type="inferred from homology"/>